<evidence type="ECO:0000256" key="3">
    <source>
        <dbReference type="ARBA" id="ARBA00022630"/>
    </source>
</evidence>
<gene>
    <name evidence="6" type="primary">tjp8</name>
</gene>
<dbReference type="InterPro" id="IPR050641">
    <property type="entry name" value="RIFMO-like"/>
</dbReference>
<dbReference type="SUPFAM" id="SSF52833">
    <property type="entry name" value="Thioredoxin-like"/>
    <property type="match status" value="1"/>
</dbReference>
<dbReference type="InterPro" id="IPR036188">
    <property type="entry name" value="FAD/NAD-bd_sf"/>
</dbReference>
<dbReference type="Pfam" id="PF01494">
    <property type="entry name" value="FAD_binding_3"/>
    <property type="match status" value="1"/>
</dbReference>
<dbReference type="PANTHER" id="PTHR43004:SF19">
    <property type="entry name" value="BINDING MONOOXYGENASE, PUTATIVE (JCVI)-RELATED"/>
    <property type="match status" value="1"/>
</dbReference>
<evidence type="ECO:0000256" key="2">
    <source>
        <dbReference type="ARBA" id="ARBA00007801"/>
    </source>
</evidence>
<keyword evidence="4" id="KW-0274">FAD</keyword>
<dbReference type="GO" id="GO:0016709">
    <property type="term" value="F:oxidoreductase activity, acting on paired donors, with incorporation or reduction of molecular oxygen, NAD(P)H as one donor, and incorporation of one atom of oxygen"/>
    <property type="evidence" value="ECO:0007669"/>
    <property type="project" value="UniProtKB-ARBA"/>
</dbReference>
<evidence type="ECO:0000259" key="5">
    <source>
        <dbReference type="Pfam" id="PF01494"/>
    </source>
</evidence>
<reference evidence="6" key="2">
    <citation type="submission" date="2020-02" db="EMBL/GenBank/DDBJ databases">
        <authorList>
            <person name="Schaeberle T.F."/>
        </authorList>
    </citation>
    <scope>NUCLEOTIDE SEQUENCE</scope>
</reference>
<protein>
    <submittedName>
        <fullName evidence="6">Tjp8</fullName>
    </submittedName>
</protein>
<name>A0A6H0DY01_9CYAN</name>
<evidence type="ECO:0000313" key="6">
    <source>
        <dbReference type="EMBL" id="QIS94334.1"/>
    </source>
</evidence>
<dbReference type="PANTHER" id="PTHR43004">
    <property type="entry name" value="TRK SYSTEM POTASSIUM UPTAKE PROTEIN"/>
    <property type="match status" value="1"/>
</dbReference>
<comment type="similarity">
    <text evidence="2">Belongs to the PheA/TfdB FAD monooxygenase family.</text>
</comment>
<dbReference type="GO" id="GO:0071949">
    <property type="term" value="F:FAD binding"/>
    <property type="evidence" value="ECO:0007669"/>
    <property type="project" value="InterPro"/>
</dbReference>
<keyword evidence="3" id="KW-0285">Flavoprotein</keyword>
<sequence>MQEVVQRITGDTQVELYDPIWFSHGRFQHGVASALRKNRVILAGDAGHIPIPISGKGMNTGIQDAFNLGWKLAATLHEQVSSVVLNSYSIERQKIRQQLDTTQVAGFHWIMEPSKIQQHLVRKLGSVWLNLIAARFFKQRLSQLDIAYPDSVLSQDLLGKKGSCAGDRAPDAVVVAIPGQYTITLFKLIYEGLNWTLLLFDGAQGSEILEQLQTIATAIAKEFSTIRVWPVLIAPVLADPKHIPMLLDFDSFAHKAFGLENPALVLIRPDGHVAFRAAINDYQALQMYARQVFKMPPQNNYKSVSQAELTKIQS</sequence>
<dbReference type="PRINTS" id="PR00420">
    <property type="entry name" value="RNGMNOXGNASE"/>
</dbReference>
<reference evidence="6" key="1">
    <citation type="journal article" date="2020" name="ChemBioChem">
        <title>Halogenation-guided chemical screening provides insight into tjipanazole biosynthesis by the cyanobacterium Fischerella ambigua.</title>
        <authorList>
            <person name="Chilczuk T."/>
            <person name="Schaberle T.F."/>
            <person name="Vahdati S."/>
            <person name="Mettal U."/>
            <person name="El Omari M."/>
            <person name="Enke H."/>
            <person name="Wiese M."/>
            <person name="Konig G.M."/>
            <person name="Niedermeyer T.H.J."/>
        </authorList>
    </citation>
    <scope>NUCLEOTIDE SEQUENCE</scope>
</reference>
<dbReference type="SUPFAM" id="SSF51905">
    <property type="entry name" value="FAD/NAD(P)-binding domain"/>
    <property type="match status" value="1"/>
</dbReference>
<evidence type="ECO:0000256" key="4">
    <source>
        <dbReference type="ARBA" id="ARBA00022827"/>
    </source>
</evidence>
<proteinExistence type="inferred from homology"/>
<organism evidence="6">
    <name type="scientific">Symphyonema bifilamentata 97.28</name>
    <dbReference type="NCBI Taxonomy" id="2721247"/>
    <lineage>
        <taxon>Bacteria</taxon>
        <taxon>Bacillati</taxon>
        <taxon>Cyanobacteriota</taxon>
        <taxon>Cyanophyceae</taxon>
        <taxon>Nostocales</taxon>
        <taxon>Symphyonemataceae</taxon>
        <taxon>Symphyonema</taxon>
        <taxon>Symphyonema bifilamentata</taxon>
    </lineage>
</organism>
<dbReference type="InterPro" id="IPR002938">
    <property type="entry name" value="FAD-bd"/>
</dbReference>
<accession>A0A6H0DY01</accession>
<dbReference type="AlphaFoldDB" id="A0A6H0DY01"/>
<feature type="domain" description="FAD-binding" evidence="5">
    <location>
        <begin position="4"/>
        <end position="99"/>
    </location>
</feature>
<evidence type="ECO:0000256" key="1">
    <source>
        <dbReference type="ARBA" id="ARBA00001974"/>
    </source>
</evidence>
<dbReference type="InterPro" id="IPR036249">
    <property type="entry name" value="Thioredoxin-like_sf"/>
</dbReference>
<comment type="cofactor">
    <cofactor evidence="1">
        <name>FAD</name>
        <dbReference type="ChEBI" id="CHEBI:57692"/>
    </cofactor>
</comment>
<dbReference type="EMBL" id="MT078730">
    <property type="protein sequence ID" value="QIS94334.1"/>
    <property type="molecule type" value="Genomic_DNA"/>
</dbReference>
<dbReference type="Gene3D" id="3.50.50.60">
    <property type="entry name" value="FAD/NAD(P)-binding domain"/>
    <property type="match status" value="1"/>
</dbReference>
<dbReference type="Gene3D" id="3.40.30.120">
    <property type="match status" value="1"/>
</dbReference>